<dbReference type="RefSeq" id="XP_003288154.1">
    <property type="nucleotide sequence ID" value="XM_003288106.1"/>
</dbReference>
<proteinExistence type="predicted"/>
<evidence type="ECO:0000313" key="3">
    <source>
        <dbReference type="Proteomes" id="UP000001064"/>
    </source>
</evidence>
<dbReference type="SMART" id="SM01411">
    <property type="entry name" value="Ephrin_rec_like"/>
    <property type="match status" value="1"/>
</dbReference>
<dbReference type="EMBL" id="GL871063">
    <property type="protein sequence ID" value="EGC35347.1"/>
    <property type="molecule type" value="Genomic_DNA"/>
</dbReference>
<dbReference type="FunCoup" id="F0ZL56">
    <property type="interactions" value="1"/>
</dbReference>
<dbReference type="SUPFAM" id="SSF57184">
    <property type="entry name" value="Growth factor receptor domain"/>
    <property type="match status" value="1"/>
</dbReference>
<evidence type="ECO:0000256" key="1">
    <source>
        <dbReference type="SAM" id="Phobius"/>
    </source>
</evidence>
<feature type="transmembrane region" description="Helical" evidence="1">
    <location>
        <begin position="1207"/>
        <end position="1227"/>
    </location>
</feature>
<keyword evidence="1" id="KW-0472">Membrane</keyword>
<dbReference type="GeneID" id="10501559"/>
<feature type="transmembrane region" description="Helical" evidence="1">
    <location>
        <begin position="1233"/>
        <end position="1250"/>
    </location>
</feature>
<dbReference type="PANTHER" id="PTHR11319:SF35">
    <property type="entry name" value="OUTER MEMBRANE PROTEIN PMPC-RELATED"/>
    <property type="match status" value="1"/>
</dbReference>
<dbReference type="InterPro" id="IPR009030">
    <property type="entry name" value="Growth_fac_rcpt_cys_sf"/>
</dbReference>
<gene>
    <name evidence="2" type="ORF">DICPUDRAFT_33578</name>
</gene>
<accession>F0ZL56</accession>
<dbReference type="OrthoDB" id="19903at2759"/>
<dbReference type="eggNOG" id="ENOG502RF1J">
    <property type="taxonomic scope" value="Eukaryota"/>
</dbReference>
<dbReference type="PANTHER" id="PTHR11319">
    <property type="entry name" value="G PROTEIN-COUPLED RECEPTOR-RELATED"/>
    <property type="match status" value="1"/>
</dbReference>
<keyword evidence="1" id="KW-0812">Transmembrane</keyword>
<feature type="non-terminal residue" evidence="2">
    <location>
        <position position="1"/>
    </location>
</feature>
<protein>
    <recommendedName>
        <fullName evidence="4">Right handed beta helix domain-containing protein</fullName>
    </recommendedName>
</protein>
<reference evidence="3" key="1">
    <citation type="journal article" date="2011" name="Genome Biol.">
        <title>Comparative genomics of the social amoebae Dictyostelium discoideum and Dictyostelium purpureum.</title>
        <authorList>
            <consortium name="US DOE Joint Genome Institute (JGI-PGF)"/>
            <person name="Sucgang R."/>
            <person name="Kuo A."/>
            <person name="Tian X."/>
            <person name="Salerno W."/>
            <person name="Parikh A."/>
            <person name="Feasley C.L."/>
            <person name="Dalin E."/>
            <person name="Tu H."/>
            <person name="Huang E."/>
            <person name="Barry K."/>
            <person name="Lindquist E."/>
            <person name="Shapiro H."/>
            <person name="Bruce D."/>
            <person name="Schmutz J."/>
            <person name="Salamov A."/>
            <person name="Fey P."/>
            <person name="Gaudet P."/>
            <person name="Anjard C."/>
            <person name="Babu M.M."/>
            <person name="Basu S."/>
            <person name="Bushmanova Y."/>
            <person name="van der Wel H."/>
            <person name="Katoh-Kurasawa M."/>
            <person name="Dinh C."/>
            <person name="Coutinho P.M."/>
            <person name="Saito T."/>
            <person name="Elias M."/>
            <person name="Schaap P."/>
            <person name="Kay R.R."/>
            <person name="Henrissat B."/>
            <person name="Eichinger L."/>
            <person name="Rivero F."/>
            <person name="Putnam N.H."/>
            <person name="West C.M."/>
            <person name="Loomis W.F."/>
            <person name="Chisholm R.L."/>
            <person name="Shaulsky G."/>
            <person name="Strassmann J.E."/>
            <person name="Queller D.C."/>
            <person name="Kuspa A."/>
            <person name="Grigoriev I.V."/>
        </authorList>
    </citation>
    <scope>NUCLEOTIDE SEQUENCE [LARGE SCALE GENOMIC DNA]</scope>
    <source>
        <strain evidence="3">QSDP1</strain>
    </source>
</reference>
<dbReference type="VEuPathDB" id="AmoebaDB:DICPUDRAFT_33578"/>
<organism evidence="2 3">
    <name type="scientific">Dictyostelium purpureum</name>
    <name type="common">Slime mold</name>
    <dbReference type="NCBI Taxonomy" id="5786"/>
    <lineage>
        <taxon>Eukaryota</taxon>
        <taxon>Amoebozoa</taxon>
        <taxon>Evosea</taxon>
        <taxon>Eumycetozoa</taxon>
        <taxon>Dictyostelia</taxon>
        <taxon>Dictyosteliales</taxon>
        <taxon>Dictyosteliaceae</taxon>
        <taxon>Dictyostelium</taxon>
    </lineage>
</organism>
<dbReference type="InterPro" id="IPR011050">
    <property type="entry name" value="Pectin_lyase_fold/virulence"/>
</dbReference>
<sequence length="1416" mass="158986">DQNTILKDWGFQNLQSAFENNNITYNNNVSIVNGDFWSFSYENSVGINISFVDELHEAFFSTSIQGYSAIKISSLPGKPFSTLSSSVYLNQTFETQIDSYYTLYFEISSTQLNYRLEVLFDGQKYVNINPTGATFSRVPYRLPIEPGPGILELSIMLTFFHEGLPIPPTYIENVRIMKNNLVNIRQDQVFVSNSGSDITGNGTSTNPFSSIQQAINYVSDNKYATIFVEPGFYCGLGNSYLDFSLQSYLSIASTSNNNDTIISGEFYTNIIQFSTVTGVDLFISGINFIRSSIRPGGSAMTINGNCSLSLINCHFNEHFGDSVLLLNYLTNTILDNCIFFNNTQYAIEAVGVFGQDQILISNCTFYSINSMNFLNIHYIFITDSIFFYNKNLPNIDQQCPVLLDMVEKVSLTKSWIETSLCIYRSQFYINSTLFQEQPPNIYIQSAVLALNSDLVMNNITFSGGISFACISAFQGSVYLGGSSFFATSSKNSILVEDINLEVDNVHFYNENVALFTTNGEATIKNSSVISSQFIKSSNSQIYIYNSNFTDATSQAALSTIYTFNCLFKSTSDTIFDFYNSRYGDDGSLIISNYFMFLISNGPSSIILNGTIIQNNVFTTFITINDKGIGYLYNVQYIGNQAQTYAGGAFLLSDNVQLTISNSVFRENTCTGSGGIVYMSTNSYLLMDNCTVSQNLAGDNGGVIYSGGQNNITINGGFYLKNQLKEGRLGVFIFYYGNEPIIRSNVIYTHEETIVLGIISLFINTNINGPIQSGSGPYYIMVTFVNSKQKPLFGYHFDKNSQLYVSLIGGSILNTQFLDKLPADNASIIITIDKLVGQINSTQTIFINSDSSSITSTKLSFQFQSCQDGYYPNEDSTLCILCPFGTYGINSQCETCPANTFCYGGSSIAGLDGFWVFTDGPNIKVYECPTDVCYKNDEAKNTTCAQYSSGILCAGCIEGYYNCGSGCKKEDSINKFVLTIRIFMFFILVITQQWSSDNSGLVTIALYFMQTLAVISSGIKFSILTSLSGSVSAHSGRSNSILSVLDDCLGPFGFYWNHYFILLQPIFLFLVLLFIIVLELFLRKTGIIFKIPFIKDLVEKTEKEFFNRQFSTFIKVCMNSYGPFATEMLLILFCESIGPYELLNASPEVSCKGSAYETATKITYGLISVLALFPIIIFILLYRVKDRLHDKDVERRYGVFYLKYVPKLYFWDVTLLLKRLSIVTVSLIQFQSNYRSVILVILGLVYLFVHLKFQPFITDQDNNLETVSLILLFISCIYLDNGLYEDTEQWILIICVVSFLLAAIKFQSKYLMNEFNNKIYPILKKIYDKITSKNSKLDIDSHHKLYYDYEESDNEDDENAHFAYDSSKNIIKVVDKSSYYNFGGSSPNEKLSSSYTYGDDGSDDDDYLITNQIKRRI</sequence>
<dbReference type="STRING" id="5786.F0ZL56"/>
<dbReference type="KEGG" id="dpp:DICPUDRAFT_33578"/>
<dbReference type="SUPFAM" id="SSF51126">
    <property type="entry name" value="Pectin lyase-like"/>
    <property type="match status" value="2"/>
</dbReference>
<evidence type="ECO:0000313" key="2">
    <source>
        <dbReference type="EMBL" id="EGC35347.1"/>
    </source>
</evidence>
<feature type="transmembrane region" description="Helical" evidence="1">
    <location>
        <begin position="1058"/>
        <end position="1081"/>
    </location>
</feature>
<feature type="transmembrane region" description="Helical" evidence="1">
    <location>
        <begin position="1161"/>
        <end position="1181"/>
    </location>
</feature>
<dbReference type="Gene3D" id="3.30.1910.20">
    <property type="entry name" value="asparaginyl-tRNA synthetase, N-terminal domain"/>
    <property type="match status" value="1"/>
</dbReference>
<feature type="transmembrane region" description="Helical" evidence="1">
    <location>
        <begin position="1289"/>
        <end position="1307"/>
    </location>
</feature>
<keyword evidence="1" id="KW-1133">Transmembrane helix</keyword>
<keyword evidence="3" id="KW-1185">Reference proteome</keyword>
<evidence type="ECO:0008006" key="4">
    <source>
        <dbReference type="Google" id="ProtNLM"/>
    </source>
</evidence>
<name>F0ZL56_DICPU</name>
<dbReference type="OMA" id="LIEDCAS"/>
<dbReference type="Proteomes" id="UP000001064">
    <property type="component" value="Unassembled WGS sequence"/>
</dbReference>
<dbReference type="InParanoid" id="F0ZL56"/>